<proteinExistence type="predicted"/>
<dbReference type="KEGG" id="salc:C2138_09225"/>
<evidence type="ECO:0000313" key="4">
    <source>
        <dbReference type="EMBL" id="PWB97150.1"/>
    </source>
</evidence>
<dbReference type="OrthoDB" id="4775046at2"/>
<protein>
    <recommendedName>
        <fullName evidence="3">DUF6458 domain-containing protein</fullName>
    </recommendedName>
</protein>
<dbReference type="RefSeq" id="WP_108517284.1">
    <property type="nucleotide sequence ID" value="NZ_CP026951.1"/>
</dbReference>
<keyword evidence="5" id="KW-1185">Reference proteome</keyword>
<feature type="region of interest" description="Disordered" evidence="1">
    <location>
        <begin position="64"/>
        <end position="84"/>
    </location>
</feature>
<dbReference type="AlphaFoldDB" id="A0A2U1SZV5"/>
<reference evidence="5" key="1">
    <citation type="submission" date="2018-04" db="EMBL/GenBank/DDBJ databases">
        <authorList>
            <person name="Liu S."/>
            <person name="Wang Z."/>
            <person name="Li J."/>
        </authorList>
    </citation>
    <scope>NUCLEOTIDE SEQUENCE [LARGE SCALE GENOMIC DNA]</scope>
    <source>
        <strain evidence="5">S1194</strain>
    </source>
</reference>
<evidence type="ECO:0000313" key="5">
    <source>
        <dbReference type="Proteomes" id="UP000244978"/>
    </source>
</evidence>
<dbReference type="Proteomes" id="UP000244978">
    <property type="component" value="Unassembled WGS sequence"/>
</dbReference>
<evidence type="ECO:0000256" key="2">
    <source>
        <dbReference type="SAM" id="Phobius"/>
    </source>
</evidence>
<keyword evidence="2" id="KW-0472">Membrane</keyword>
<organism evidence="4 5">
    <name type="scientific">Homoserinimonas hongtaonis</name>
    <dbReference type="NCBI Taxonomy" id="2079791"/>
    <lineage>
        <taxon>Bacteria</taxon>
        <taxon>Bacillati</taxon>
        <taxon>Actinomycetota</taxon>
        <taxon>Actinomycetes</taxon>
        <taxon>Micrococcales</taxon>
        <taxon>Microbacteriaceae</taxon>
        <taxon>Homoserinimonas</taxon>
    </lineage>
</organism>
<feature type="transmembrane region" description="Helical" evidence="2">
    <location>
        <begin position="7"/>
        <end position="26"/>
    </location>
</feature>
<sequence length="84" mass="8926">MGIGTGIFLFVVGAILAFAINVDLGGAVNLDLIGYLLMGAGAIVFLISLVLVTRKRSSVETVRHVDGGEERVTQRETRSDPIEP</sequence>
<name>A0A2U1SZV5_9MICO</name>
<evidence type="ECO:0000256" key="1">
    <source>
        <dbReference type="SAM" id="MobiDB-lite"/>
    </source>
</evidence>
<dbReference type="InterPro" id="IPR045597">
    <property type="entry name" value="DUF6458"/>
</dbReference>
<keyword evidence="2" id="KW-0812">Transmembrane</keyword>
<gene>
    <name evidence="4" type="ORF">DF220_04340</name>
</gene>
<comment type="caution">
    <text evidence="4">The sequence shown here is derived from an EMBL/GenBank/DDBJ whole genome shotgun (WGS) entry which is preliminary data.</text>
</comment>
<keyword evidence="2" id="KW-1133">Transmembrane helix</keyword>
<dbReference type="EMBL" id="QEEX01000001">
    <property type="protein sequence ID" value="PWB97150.1"/>
    <property type="molecule type" value="Genomic_DNA"/>
</dbReference>
<evidence type="ECO:0000259" key="3">
    <source>
        <dbReference type="Pfam" id="PF20059"/>
    </source>
</evidence>
<feature type="transmembrane region" description="Helical" evidence="2">
    <location>
        <begin position="32"/>
        <end position="53"/>
    </location>
</feature>
<feature type="domain" description="DUF6458" evidence="3">
    <location>
        <begin position="1"/>
        <end position="75"/>
    </location>
</feature>
<dbReference type="Pfam" id="PF20059">
    <property type="entry name" value="DUF6458"/>
    <property type="match status" value="1"/>
</dbReference>
<accession>A0A2U1SZV5</accession>